<organism evidence="2 3">
    <name type="scientific">Catenuloplanes nepalensis</name>
    <dbReference type="NCBI Taxonomy" id="587533"/>
    <lineage>
        <taxon>Bacteria</taxon>
        <taxon>Bacillati</taxon>
        <taxon>Actinomycetota</taxon>
        <taxon>Actinomycetes</taxon>
        <taxon>Micromonosporales</taxon>
        <taxon>Micromonosporaceae</taxon>
        <taxon>Catenuloplanes</taxon>
    </lineage>
</organism>
<keyword evidence="1" id="KW-0812">Transmembrane</keyword>
<gene>
    <name evidence="2" type="ORF">J2S43_002205</name>
</gene>
<proteinExistence type="predicted"/>
<reference evidence="2 3" key="1">
    <citation type="submission" date="2023-07" db="EMBL/GenBank/DDBJ databases">
        <title>Sequencing the genomes of 1000 actinobacteria strains.</title>
        <authorList>
            <person name="Klenk H.-P."/>
        </authorList>
    </citation>
    <scope>NUCLEOTIDE SEQUENCE [LARGE SCALE GENOMIC DNA]</scope>
    <source>
        <strain evidence="2 3">DSM 44710</strain>
    </source>
</reference>
<evidence type="ECO:0008006" key="4">
    <source>
        <dbReference type="Google" id="ProtNLM"/>
    </source>
</evidence>
<keyword evidence="3" id="KW-1185">Reference proteome</keyword>
<dbReference type="RefSeq" id="WP_306828774.1">
    <property type="nucleotide sequence ID" value="NZ_JAUSRA010000001.1"/>
</dbReference>
<keyword evidence="1" id="KW-1133">Transmembrane helix</keyword>
<sequence length="153" mass="16010">MAEKDGSVVVTGRAGGALRLLGLLTILGGAVLLVAGAAVWFTVQSQLADERITVSADAEWFAGEKIDGPLTAYAETQVIEKHALEASGGKTYAELDRQDPTRETVMTGSFLRSSLFTSVVSFGIAAMAMGLGVLFAIIGYSITMIGRRLTPAV</sequence>
<feature type="transmembrane region" description="Helical" evidence="1">
    <location>
        <begin position="20"/>
        <end position="41"/>
    </location>
</feature>
<keyword evidence="1" id="KW-0472">Membrane</keyword>
<feature type="transmembrane region" description="Helical" evidence="1">
    <location>
        <begin position="115"/>
        <end position="138"/>
    </location>
</feature>
<dbReference type="Proteomes" id="UP001240984">
    <property type="component" value="Unassembled WGS sequence"/>
</dbReference>
<evidence type="ECO:0000313" key="3">
    <source>
        <dbReference type="Proteomes" id="UP001240984"/>
    </source>
</evidence>
<comment type="caution">
    <text evidence="2">The sequence shown here is derived from an EMBL/GenBank/DDBJ whole genome shotgun (WGS) entry which is preliminary data.</text>
</comment>
<evidence type="ECO:0000313" key="2">
    <source>
        <dbReference type="EMBL" id="MDP9793693.1"/>
    </source>
</evidence>
<accession>A0ABT9MQL2</accession>
<evidence type="ECO:0000256" key="1">
    <source>
        <dbReference type="SAM" id="Phobius"/>
    </source>
</evidence>
<protein>
    <recommendedName>
        <fullName evidence="4">Aromatic ring-opening dioxygenase LigA</fullName>
    </recommendedName>
</protein>
<dbReference type="EMBL" id="JAUSRA010000001">
    <property type="protein sequence ID" value="MDP9793693.1"/>
    <property type="molecule type" value="Genomic_DNA"/>
</dbReference>
<name>A0ABT9MQL2_9ACTN</name>